<dbReference type="Gene3D" id="2.30.30.90">
    <property type="match status" value="1"/>
</dbReference>
<dbReference type="SUPFAM" id="SSF50037">
    <property type="entry name" value="C-terminal domain of transcriptional repressors"/>
    <property type="match status" value="1"/>
</dbReference>
<evidence type="ECO:0000259" key="2">
    <source>
        <dbReference type="SMART" id="SM00899"/>
    </source>
</evidence>
<dbReference type="PANTHER" id="PTHR42954:SF2">
    <property type="entry name" value="FE(2+) TRANSPORT PROTEIN A"/>
    <property type="match status" value="1"/>
</dbReference>
<dbReference type="SMART" id="SM00899">
    <property type="entry name" value="FeoA"/>
    <property type="match status" value="1"/>
</dbReference>
<dbReference type="InterPro" id="IPR038157">
    <property type="entry name" value="FeoA_core_dom"/>
</dbReference>
<dbReference type="InterPro" id="IPR007167">
    <property type="entry name" value="Fe-transptr_FeoA-like"/>
</dbReference>
<keyword evidence="1" id="KW-0408">Iron</keyword>
<evidence type="ECO:0000256" key="1">
    <source>
        <dbReference type="ARBA" id="ARBA00023004"/>
    </source>
</evidence>
<dbReference type="InterPro" id="IPR052713">
    <property type="entry name" value="FeoA"/>
</dbReference>
<gene>
    <name evidence="3" type="ORF">MGWOODY_Tha657</name>
</gene>
<dbReference type="PANTHER" id="PTHR42954">
    <property type="entry name" value="FE(2+) TRANSPORT PROTEIN A"/>
    <property type="match status" value="1"/>
</dbReference>
<dbReference type="Pfam" id="PF04023">
    <property type="entry name" value="FeoA"/>
    <property type="match status" value="1"/>
</dbReference>
<name>A0A160TC15_9ZZZZ</name>
<organism evidence="3">
    <name type="scientific">hydrothermal vent metagenome</name>
    <dbReference type="NCBI Taxonomy" id="652676"/>
    <lineage>
        <taxon>unclassified sequences</taxon>
        <taxon>metagenomes</taxon>
        <taxon>ecological metagenomes</taxon>
    </lineage>
</organism>
<proteinExistence type="predicted"/>
<dbReference type="AlphaFoldDB" id="A0A160TC15"/>
<reference evidence="3" key="1">
    <citation type="submission" date="2015-10" db="EMBL/GenBank/DDBJ databases">
        <authorList>
            <person name="Gilbert D.G."/>
        </authorList>
    </citation>
    <scope>NUCLEOTIDE SEQUENCE</scope>
</reference>
<accession>A0A160TC15</accession>
<dbReference type="InterPro" id="IPR008988">
    <property type="entry name" value="Transcriptional_repressor_C"/>
</dbReference>
<dbReference type="GO" id="GO:0046914">
    <property type="term" value="F:transition metal ion binding"/>
    <property type="evidence" value="ECO:0007669"/>
    <property type="project" value="InterPro"/>
</dbReference>
<dbReference type="EMBL" id="CZQC01000036">
    <property type="protein sequence ID" value="CUS41098.1"/>
    <property type="molecule type" value="Genomic_DNA"/>
</dbReference>
<feature type="domain" description="Ferrous iron transporter FeoA-like" evidence="2">
    <location>
        <begin position="4"/>
        <end position="77"/>
    </location>
</feature>
<protein>
    <submittedName>
        <fullName evidence="3">Ferrous iron transport protein A</fullName>
    </submittedName>
</protein>
<sequence>MTPETLDQMAVGSRAKIIGFAKTESNFRRKLLALGLMPGAVVEIRRLAPLGDPMQIQLRGASVSLRKLEAAIIYVELEA</sequence>
<evidence type="ECO:0000313" key="3">
    <source>
        <dbReference type="EMBL" id="CUS41098.1"/>
    </source>
</evidence>